<gene>
    <name evidence="2" type="ORF">VA603_04060</name>
</gene>
<dbReference type="Proteomes" id="UP001301653">
    <property type="component" value="Unassembled WGS sequence"/>
</dbReference>
<comment type="caution">
    <text evidence="2">The sequence shown here is derived from an EMBL/GenBank/DDBJ whole genome shotgun (WGS) entry which is preliminary data.</text>
</comment>
<evidence type="ECO:0000313" key="2">
    <source>
        <dbReference type="EMBL" id="MEA5666708.1"/>
    </source>
</evidence>
<keyword evidence="3" id="KW-1185">Reference proteome</keyword>
<evidence type="ECO:0000256" key="1">
    <source>
        <dbReference type="SAM" id="Phobius"/>
    </source>
</evidence>
<dbReference type="RefSeq" id="WP_323437985.1">
    <property type="nucleotide sequence ID" value="NZ_JAYFUH010000061.1"/>
</dbReference>
<keyword evidence="1" id="KW-0812">Transmembrane</keyword>
<organism evidence="2 3">
    <name type="scientific">Stenotrophomonas capsici</name>
    <dbReference type="NCBI Taxonomy" id="3110230"/>
    <lineage>
        <taxon>Bacteria</taxon>
        <taxon>Pseudomonadati</taxon>
        <taxon>Pseudomonadota</taxon>
        <taxon>Gammaproteobacteria</taxon>
        <taxon>Lysobacterales</taxon>
        <taxon>Lysobacteraceae</taxon>
        <taxon>Stenotrophomonas</taxon>
    </lineage>
</organism>
<evidence type="ECO:0008006" key="4">
    <source>
        <dbReference type="Google" id="ProtNLM"/>
    </source>
</evidence>
<sequence>MRRRQSCSPISAPFRYECRPSRWLLAALTLLGGLAALAALTCDLQAPVAWPLAVLGLAGSWRLVRREWQRPVVQLLIPASAQPARLDDRPLDRLELLERGPLVLLRWQSDGRRGCLLFGPDNLPQARRRELRLAVRAHAVSRQAGTMAP</sequence>
<evidence type="ECO:0000313" key="3">
    <source>
        <dbReference type="Proteomes" id="UP001301653"/>
    </source>
</evidence>
<keyword evidence="1" id="KW-0472">Membrane</keyword>
<keyword evidence="1" id="KW-1133">Transmembrane helix</keyword>
<reference evidence="2 3" key="1">
    <citation type="submission" date="2023-12" db="EMBL/GenBank/DDBJ databases">
        <title>Stenotrophomonas guangdongensis sp. nov., isolated from wilted pepper plants (Capsicum annuum).</title>
        <authorList>
            <person name="Qiu M."/>
            <person name="Li Y."/>
            <person name="Liu Q."/>
            <person name="Zhang X."/>
            <person name="Huang Y."/>
            <person name="Guo R."/>
            <person name="Hu M."/>
            <person name="Zhou J."/>
            <person name="Zhou X."/>
        </authorList>
    </citation>
    <scope>NUCLEOTIDE SEQUENCE [LARGE SCALE GENOMIC DNA]</scope>
    <source>
        <strain evidence="2 3">MH1</strain>
    </source>
</reference>
<feature type="transmembrane region" description="Helical" evidence="1">
    <location>
        <begin position="48"/>
        <end position="64"/>
    </location>
</feature>
<dbReference type="EMBL" id="JAYFUH010000061">
    <property type="protein sequence ID" value="MEA5666708.1"/>
    <property type="molecule type" value="Genomic_DNA"/>
</dbReference>
<accession>A0ABU5V056</accession>
<name>A0ABU5V056_9GAMM</name>
<protein>
    <recommendedName>
        <fullName evidence="4">Toxin CptA</fullName>
    </recommendedName>
</protein>
<proteinExistence type="predicted"/>